<proteinExistence type="predicted"/>
<reference evidence="2" key="1">
    <citation type="submission" date="2022-11" db="UniProtKB">
        <authorList>
            <consortium name="WormBaseParasite"/>
        </authorList>
    </citation>
    <scope>IDENTIFICATION</scope>
</reference>
<evidence type="ECO:0000313" key="2">
    <source>
        <dbReference type="WBParaSite" id="ES5_v2.g12629.t1"/>
    </source>
</evidence>
<sequence>MLTASTPPTMSKRVRSDFDNCIGLVIQKNPKQAEAEFKKVMKKHPDYKDLILPKTLSLLFEICYHKREDFDEDLAKLMDAIKAINNKNDDDAIIPNIMATIFENLRRPDLAVEMYKIYFERYGASKAQMEFYFDDIIKIGDFDEQAKTALKLYHLEKSEANRFQLCVALYLQAASKPSQKEREMGFEFATKIAEKVCADAPEFLEEYLKEIKSAKELYAKEQFLGGKNEDIQALEDRFVEVSLDSPLIPANYRENALKKMHELFEQRFEALKNGDRSDVIWFEALAFMNTIKMAYPQSDIFSIIASFLKDLQKESKLLEKKDLIACIKFLYLAESEDFGLGTLGERINEYVERFGHEVDKHDIIIGHLNHLSDAEKTVIIDNSKRILAILKPYLSKQFEIGIETDVVDARHSDIVQQKDIKLLGNAAIPTTSFSLFLFYHHRIFLTDTISAVSSRPMPTSKFEEMIDKWIQLIDHIDTSVYAKSLEELIQSQGIIDEISATCFESIHSFYTNS</sequence>
<dbReference type="Proteomes" id="UP000887579">
    <property type="component" value="Unplaced"/>
</dbReference>
<organism evidence="1 2">
    <name type="scientific">Panagrolaimus sp. ES5</name>
    <dbReference type="NCBI Taxonomy" id="591445"/>
    <lineage>
        <taxon>Eukaryota</taxon>
        <taxon>Metazoa</taxon>
        <taxon>Ecdysozoa</taxon>
        <taxon>Nematoda</taxon>
        <taxon>Chromadorea</taxon>
        <taxon>Rhabditida</taxon>
        <taxon>Tylenchina</taxon>
        <taxon>Panagrolaimomorpha</taxon>
        <taxon>Panagrolaimoidea</taxon>
        <taxon>Panagrolaimidae</taxon>
        <taxon>Panagrolaimus</taxon>
    </lineage>
</organism>
<evidence type="ECO:0000313" key="1">
    <source>
        <dbReference type="Proteomes" id="UP000887579"/>
    </source>
</evidence>
<dbReference type="WBParaSite" id="ES5_v2.g12629.t1">
    <property type="protein sequence ID" value="ES5_v2.g12629.t1"/>
    <property type="gene ID" value="ES5_v2.g12629"/>
</dbReference>
<accession>A0AC34F651</accession>
<protein>
    <submittedName>
        <fullName evidence="2">Uncharacterized protein</fullName>
    </submittedName>
</protein>
<name>A0AC34F651_9BILA</name>